<organism evidence="2 3">
    <name type="scientific">Plasmodium inui San Antonio 1</name>
    <dbReference type="NCBI Taxonomy" id="1237626"/>
    <lineage>
        <taxon>Eukaryota</taxon>
        <taxon>Sar</taxon>
        <taxon>Alveolata</taxon>
        <taxon>Apicomplexa</taxon>
        <taxon>Aconoidasida</taxon>
        <taxon>Haemosporida</taxon>
        <taxon>Plasmodiidae</taxon>
        <taxon>Plasmodium</taxon>
        <taxon>Plasmodium (Plasmodium)</taxon>
    </lineage>
</organism>
<evidence type="ECO:0000256" key="1">
    <source>
        <dbReference type="SAM" id="MobiDB-lite"/>
    </source>
</evidence>
<protein>
    <recommendedName>
        <fullName evidence="4">Fam-f protein</fullName>
    </recommendedName>
</protein>
<evidence type="ECO:0000313" key="2">
    <source>
        <dbReference type="EMBL" id="EUD67829.1"/>
    </source>
</evidence>
<keyword evidence="3" id="KW-1185">Reference proteome</keyword>
<dbReference type="RefSeq" id="XP_008815839.1">
    <property type="nucleotide sequence ID" value="XM_008817617.1"/>
</dbReference>
<accession>W7AFK2</accession>
<dbReference type="VEuPathDB" id="PlasmoDB:C922_02018"/>
<dbReference type="EMBL" id="KI965465">
    <property type="protein sequence ID" value="EUD67829.1"/>
    <property type="molecule type" value="Genomic_DNA"/>
</dbReference>
<evidence type="ECO:0000313" key="3">
    <source>
        <dbReference type="Proteomes" id="UP000030640"/>
    </source>
</evidence>
<dbReference type="GeneID" id="20037292"/>
<feature type="compositionally biased region" description="Polar residues" evidence="1">
    <location>
        <begin position="1"/>
        <end position="22"/>
    </location>
</feature>
<reference evidence="2 3" key="1">
    <citation type="submission" date="2013-02" db="EMBL/GenBank/DDBJ databases">
        <title>The Genome Sequence of Plasmodium inui San Antonio 1.</title>
        <authorList>
            <consortium name="The Broad Institute Genome Sequencing Platform"/>
            <consortium name="The Broad Institute Genome Sequencing Center for Infectious Disease"/>
            <person name="Neafsey D."/>
            <person name="Cheeseman I."/>
            <person name="Volkman S."/>
            <person name="Adams J."/>
            <person name="Walker B."/>
            <person name="Young S.K."/>
            <person name="Zeng Q."/>
            <person name="Gargeya S."/>
            <person name="Fitzgerald M."/>
            <person name="Haas B."/>
            <person name="Abouelleil A."/>
            <person name="Alvarado L."/>
            <person name="Arachchi H.M."/>
            <person name="Berlin A.M."/>
            <person name="Chapman S.B."/>
            <person name="Dewar J."/>
            <person name="Goldberg J."/>
            <person name="Griggs A."/>
            <person name="Gujja S."/>
            <person name="Hansen M."/>
            <person name="Howarth C."/>
            <person name="Imamovic A."/>
            <person name="Larimer J."/>
            <person name="McCowan C."/>
            <person name="Murphy C."/>
            <person name="Neiman D."/>
            <person name="Pearson M."/>
            <person name="Priest M."/>
            <person name="Roberts A."/>
            <person name="Saif S."/>
            <person name="Shea T."/>
            <person name="Sisk P."/>
            <person name="Sykes S."/>
            <person name="Wortman J."/>
            <person name="Nusbaum C."/>
            <person name="Birren B."/>
        </authorList>
    </citation>
    <scope>NUCLEOTIDE SEQUENCE [LARGE SCALE GENOMIC DNA]</scope>
    <source>
        <strain evidence="2 3">San Antonio 1</strain>
    </source>
</reference>
<sequence length="596" mass="70793">MNPNARQMDNQKGNQKGNQMGNQRIRKKNYNKTANVIFQGINPYLDIKNEQGFKKIHWHRNLSNEWYIKDDNIVNDSGVTIREVDHRINRGEISIGSSSYDGDKYDVRNLFVKLVEELFFSNYGECLQMEKALYLSMQLLLKELQDNISKDFEDILHVAKDHINKFFKNTSAHNQKELEKIIGPDMTLSLNDEGNLVFNEKSLRRYLALTKLQLNIDIEQEYSTFENDALISDIQRRQSDLARKISKVEEHIENYLHAALHRFPLKYYRDSDSFAVMFENNAMEILEDHLHLHLYDKYVEHREKSSANFRIDIMTVDLFIQDMLSILHHTIDYNVHTLFVKLNKHLNGDLKCLIAFFLYLFNIEKFRNNDIIKSIKEKSEDLEGNKILSNAYNLFMIEKSEINIAETKFKIFVKSKFDFNLDDKKVRTLEKKLYDIYQNRQLIQAFNLIAYQILIQRIVKDYAHFVELLKTTSSIYQPSYQKVIDKFAFQGNEHFLTIPIETYEKLVKEYLKIKDNRNFHFNDTLGDNRKISNSLAHLKRKMNKITIMMKILKNLNEEMTTLKDVSKLTPGQTVRNKQAIIFYVHLIREFKDDWFY</sequence>
<proteinExistence type="predicted"/>
<dbReference type="AlphaFoldDB" id="W7AFK2"/>
<name>W7AFK2_9APIC</name>
<dbReference type="OrthoDB" id="384364at2759"/>
<evidence type="ECO:0008006" key="4">
    <source>
        <dbReference type="Google" id="ProtNLM"/>
    </source>
</evidence>
<gene>
    <name evidence="2" type="ORF">C922_02018</name>
</gene>
<dbReference type="Proteomes" id="UP000030640">
    <property type="component" value="Unassembled WGS sequence"/>
</dbReference>
<feature type="region of interest" description="Disordered" evidence="1">
    <location>
        <begin position="1"/>
        <end position="23"/>
    </location>
</feature>